<keyword evidence="4" id="KW-0326">Glycosidase</keyword>
<dbReference type="SUPFAM" id="SSF52279">
    <property type="entry name" value="Beta-D-glucan exohydrolase, C-terminal domain"/>
    <property type="match status" value="1"/>
</dbReference>
<evidence type="ECO:0000256" key="2">
    <source>
        <dbReference type="ARBA" id="ARBA00022801"/>
    </source>
</evidence>
<evidence type="ECO:0000313" key="7">
    <source>
        <dbReference type="EMBL" id="QDA61570.1"/>
    </source>
</evidence>
<dbReference type="GO" id="GO:0005975">
    <property type="term" value="P:carbohydrate metabolic process"/>
    <property type="evidence" value="ECO:0007669"/>
    <property type="project" value="InterPro"/>
</dbReference>
<evidence type="ECO:0000256" key="4">
    <source>
        <dbReference type="RuleBase" id="RU361161"/>
    </source>
</evidence>
<dbReference type="SUPFAM" id="SSF51445">
    <property type="entry name" value="(Trans)glycosidases"/>
    <property type="match status" value="1"/>
</dbReference>
<dbReference type="AlphaFoldDB" id="A0A5B8A2Q0"/>
<dbReference type="InterPro" id="IPR001764">
    <property type="entry name" value="Glyco_hydro_3_N"/>
</dbReference>
<keyword evidence="3" id="KW-0119">Carbohydrate metabolism</keyword>
<reference evidence="7 8" key="1">
    <citation type="submission" date="2019-06" db="EMBL/GenBank/DDBJ databases">
        <authorList>
            <person name="Srinivasan S."/>
        </authorList>
    </citation>
    <scope>NUCLEOTIDE SEQUENCE [LARGE SCALE GENOMIC DNA]</scope>
    <source>
        <strain evidence="7 8">17J68-5</strain>
    </source>
</reference>
<dbReference type="Gene3D" id="2.60.40.10">
    <property type="entry name" value="Immunoglobulins"/>
    <property type="match status" value="1"/>
</dbReference>
<dbReference type="Pfam" id="PF01915">
    <property type="entry name" value="Glyco_hydro_3_C"/>
    <property type="match status" value="1"/>
</dbReference>
<feature type="domain" description="Fibronectin type III-like" evidence="6">
    <location>
        <begin position="693"/>
        <end position="764"/>
    </location>
</feature>
<dbReference type="GO" id="GO:0008422">
    <property type="term" value="F:beta-glucosidase activity"/>
    <property type="evidence" value="ECO:0007669"/>
    <property type="project" value="UniProtKB-ARBA"/>
</dbReference>
<dbReference type="PANTHER" id="PTHR42715:SF10">
    <property type="entry name" value="BETA-GLUCOSIDASE"/>
    <property type="match status" value="1"/>
</dbReference>
<dbReference type="SMART" id="SM01217">
    <property type="entry name" value="Fn3_like"/>
    <property type="match status" value="1"/>
</dbReference>
<keyword evidence="5" id="KW-0732">Signal</keyword>
<dbReference type="InterPro" id="IPR036881">
    <property type="entry name" value="Glyco_hydro_3_C_sf"/>
</dbReference>
<accession>A0A5B8A2Q0</accession>
<dbReference type="EMBL" id="CP040896">
    <property type="protein sequence ID" value="QDA61570.1"/>
    <property type="molecule type" value="Genomic_DNA"/>
</dbReference>
<dbReference type="PRINTS" id="PR00133">
    <property type="entry name" value="GLHYDRLASE3"/>
</dbReference>
<evidence type="ECO:0000256" key="1">
    <source>
        <dbReference type="ARBA" id="ARBA00005336"/>
    </source>
</evidence>
<dbReference type="InterPro" id="IPR019800">
    <property type="entry name" value="Glyco_hydro_3_AS"/>
</dbReference>
<gene>
    <name evidence="7" type="ORF">FHG12_16350</name>
</gene>
<dbReference type="Gene3D" id="3.40.50.1700">
    <property type="entry name" value="Glycoside hydrolase family 3 C-terminal domain"/>
    <property type="match status" value="1"/>
</dbReference>
<dbReference type="Gene3D" id="3.20.20.300">
    <property type="entry name" value="Glycoside hydrolase, family 3, N-terminal domain"/>
    <property type="match status" value="1"/>
</dbReference>
<dbReference type="InterPro" id="IPR050288">
    <property type="entry name" value="Cellulose_deg_GH3"/>
</dbReference>
<feature type="signal peptide" evidence="5">
    <location>
        <begin position="1"/>
        <end position="34"/>
    </location>
</feature>
<evidence type="ECO:0000259" key="6">
    <source>
        <dbReference type="SMART" id="SM01217"/>
    </source>
</evidence>
<dbReference type="InterPro" id="IPR036962">
    <property type="entry name" value="Glyco_hydro_3_N_sf"/>
</dbReference>
<dbReference type="InterPro" id="IPR002772">
    <property type="entry name" value="Glyco_hydro_3_C"/>
</dbReference>
<keyword evidence="2 4" id="KW-0378">Hydrolase</keyword>
<feature type="chain" id="PRO_5022976881" evidence="5">
    <location>
        <begin position="35"/>
        <end position="802"/>
    </location>
</feature>
<comment type="similarity">
    <text evidence="1 4">Belongs to the glycosyl hydrolase 3 family.</text>
</comment>
<name>A0A5B8A2Q0_9BACT</name>
<dbReference type="PROSITE" id="PS00775">
    <property type="entry name" value="GLYCOSYL_HYDROL_F3"/>
    <property type="match status" value="1"/>
</dbReference>
<dbReference type="OrthoDB" id="9805821at2"/>
<organism evidence="7 8">
    <name type="scientific">Hymenobacter jejuensis</name>
    <dbReference type="NCBI Taxonomy" id="2502781"/>
    <lineage>
        <taxon>Bacteria</taxon>
        <taxon>Pseudomonadati</taxon>
        <taxon>Bacteroidota</taxon>
        <taxon>Cytophagia</taxon>
        <taxon>Cytophagales</taxon>
        <taxon>Hymenobacteraceae</taxon>
        <taxon>Hymenobacter</taxon>
    </lineage>
</organism>
<evidence type="ECO:0000256" key="5">
    <source>
        <dbReference type="SAM" id="SignalP"/>
    </source>
</evidence>
<proteinExistence type="inferred from homology"/>
<dbReference type="FunFam" id="2.60.40.10:FF:000495">
    <property type="entry name" value="Periplasmic beta-glucosidase"/>
    <property type="match status" value="1"/>
</dbReference>
<dbReference type="InterPro" id="IPR026891">
    <property type="entry name" value="Fn3-like"/>
</dbReference>
<dbReference type="InterPro" id="IPR013783">
    <property type="entry name" value="Ig-like_fold"/>
</dbReference>
<dbReference type="Pfam" id="PF00933">
    <property type="entry name" value="Glyco_hydro_3"/>
    <property type="match status" value="1"/>
</dbReference>
<evidence type="ECO:0000313" key="8">
    <source>
        <dbReference type="Proteomes" id="UP000305398"/>
    </source>
</evidence>
<evidence type="ECO:0000256" key="3">
    <source>
        <dbReference type="ARBA" id="ARBA00023277"/>
    </source>
</evidence>
<dbReference type="Proteomes" id="UP000305398">
    <property type="component" value="Chromosome"/>
</dbReference>
<sequence>MKIKISLLLAASNASRFRTFATCSLLCSSFLASAQAQTAPQLGKAPLKEVIAALTPEEKVKLVVGMGFYPAGFPEGILPPSDPEDRKVPEKIPGAAGRTHAIARLGIPSLTLSDGPAGVRIDPIRGGDSTKTYYATAFPVATLLASSWDTTLVRKVGVAFGSEVRDFGIDVLLAPGMNIHRNPLGGRNFEYYSEDPVVAGNIAAAMVNGIESNGVGTSVKHFAVNNQEFNRMQLNSKVSERALREIYLKGFQIVVRKAQPWTVMSSYNLVNGTYTSQSRDLLTTLLRGEWGFKGLVMTDWYGGKNPVAQLQAGNDLLMPGTTAQTQAVLAALKSGQLTTAQIDANVARVLTLVLQSPTFKGLKYTSQPNLKADAAVARQAAAESMVLLRNEGKTLPLAAGRKVALFGNTSYNLIAGGTGSGDVNRAYTISIAQGLTNAGLIVNAPLTQAYGQYIKGEKAKLPKTKGLLDPAPVIAEMPVDASLLTQQSQAADVALVTIGRSAGEGGDRKVENDFTLSAAEQALLKQVATAFHAQGKKMVVVLNVGGVIEVASWRDQADAILLAWQPGQEGGNAVADVLRGTVAPSGKLATTFPAKYDDVPYSKDFPGRLLASTGQASGNSLTGAPSENTYEEGIYVGYRYYNTFQVKPAYEFGYGLSYTTFAYSNLKLSAPTFAGKMTATVTVTNNGPVAGKEVVQLYLTAPSGKLEKPESELKGFAKTGLLQPSQSQTLTFSLTTADLASFDTATSSWVADAGTYKVKVGASSLNIKQTASFAVPKALVAEKAHKLLAPQAPITEMKLSQK</sequence>
<dbReference type="InterPro" id="IPR017853">
    <property type="entry name" value="GH"/>
</dbReference>
<dbReference type="PANTHER" id="PTHR42715">
    <property type="entry name" value="BETA-GLUCOSIDASE"/>
    <property type="match status" value="1"/>
</dbReference>
<keyword evidence="8" id="KW-1185">Reference proteome</keyword>
<dbReference type="KEGG" id="hyj:FHG12_16350"/>
<dbReference type="Pfam" id="PF14310">
    <property type="entry name" value="Fn3-like"/>
    <property type="match status" value="1"/>
</dbReference>
<dbReference type="RefSeq" id="WP_139516744.1">
    <property type="nucleotide sequence ID" value="NZ_CP040896.1"/>
</dbReference>
<protein>
    <submittedName>
        <fullName evidence="7">Beta-glucosidase</fullName>
    </submittedName>
</protein>